<evidence type="ECO:0000313" key="2">
    <source>
        <dbReference type="EMBL" id="PAV83241.1"/>
    </source>
</evidence>
<dbReference type="PANTHER" id="PTHR44590">
    <property type="entry name" value="CARBOXYLIC ESTER HYDROLASE-RELATED"/>
    <property type="match status" value="1"/>
</dbReference>
<keyword evidence="3" id="KW-1185">Reference proteome</keyword>
<dbReference type="PANTHER" id="PTHR44590:SF3">
    <property type="entry name" value="CARBOXYLESTERASE TYPE B DOMAIN-CONTAINING PROTEIN"/>
    <property type="match status" value="1"/>
</dbReference>
<dbReference type="Pfam" id="PF00135">
    <property type="entry name" value="COesterase"/>
    <property type="match status" value="1"/>
</dbReference>
<dbReference type="OrthoDB" id="3200163at2759"/>
<gene>
    <name evidence="2" type="ORF">WR25_15584</name>
</gene>
<sequence>MTNPDVIAEGDFPSSRQVKTKYGVVEGRRLIHGVEKEVDAFQGIPFAKPPVEKLRFELPQPPESWEGVKATKAFALRSQQDIFPYEDPEFTKKYPVSEDSLYLNVFTPCWKSESEKGFPVLVYIHGGAFLIDSSIKYGDICICRNICRKDVVCVTIQYRLGLLGFMATGDDACPDNLALWDMTEALKWVKENIAQFNGDPDNVTIMGQSAGGVAVDLLSLSPHSRDLFTKYVAMAGNATCEFSIHEYMIEECRLKMEERGIIYKGDSKEFIKELRRLPADVFNIPAPTKLDRPNGRVQLSVGPRIDGKFFPKPLAELRNETKGKPHIVGMAGEEGLLTSMPPWTVESCRTLVQSNIAGLIKEKVSPTKVRKTRNDIIKMLVDIKKEESLDAWCRALVQSNGDVFCYIDTQKHVLERAEMGHEPCYFYSFDYYNPDMFGPLGEEMAYKGSTHCCDITYAFGTRILADFKFTELDQKITDLWSTLITNFVKYSDPNGPDGEEPLLNGTKWEPVTIDQPQKHLAVNKESKVKLIFKDGRPMKYIEYERLEC</sequence>
<dbReference type="InterPro" id="IPR029058">
    <property type="entry name" value="AB_hydrolase_fold"/>
</dbReference>
<dbReference type="Gene3D" id="3.40.50.1820">
    <property type="entry name" value="alpha/beta hydrolase"/>
    <property type="match status" value="1"/>
</dbReference>
<dbReference type="EMBL" id="LIAE01006976">
    <property type="protein sequence ID" value="PAV83241.1"/>
    <property type="molecule type" value="Genomic_DNA"/>
</dbReference>
<reference evidence="2 3" key="1">
    <citation type="journal article" date="2017" name="Curr. Biol.">
        <title>Genome architecture and evolution of a unichromosomal asexual nematode.</title>
        <authorList>
            <person name="Fradin H."/>
            <person name="Zegar C."/>
            <person name="Gutwein M."/>
            <person name="Lucas J."/>
            <person name="Kovtun M."/>
            <person name="Corcoran D."/>
            <person name="Baugh L.R."/>
            <person name="Kiontke K."/>
            <person name="Gunsalus K."/>
            <person name="Fitch D.H."/>
            <person name="Piano F."/>
        </authorList>
    </citation>
    <scope>NUCLEOTIDE SEQUENCE [LARGE SCALE GENOMIC DNA]</scope>
    <source>
        <strain evidence="2">PF1309</strain>
    </source>
</reference>
<accession>A0A2A2LAC9</accession>
<dbReference type="InterPro" id="IPR002018">
    <property type="entry name" value="CarbesteraseB"/>
</dbReference>
<dbReference type="Proteomes" id="UP000218231">
    <property type="component" value="Unassembled WGS sequence"/>
</dbReference>
<dbReference type="SUPFAM" id="SSF53474">
    <property type="entry name" value="alpha/beta-Hydrolases"/>
    <property type="match status" value="1"/>
</dbReference>
<protein>
    <recommendedName>
        <fullName evidence="1">Carboxylesterase type B domain-containing protein</fullName>
    </recommendedName>
</protein>
<organism evidence="2 3">
    <name type="scientific">Diploscapter pachys</name>
    <dbReference type="NCBI Taxonomy" id="2018661"/>
    <lineage>
        <taxon>Eukaryota</taxon>
        <taxon>Metazoa</taxon>
        <taxon>Ecdysozoa</taxon>
        <taxon>Nematoda</taxon>
        <taxon>Chromadorea</taxon>
        <taxon>Rhabditida</taxon>
        <taxon>Rhabditina</taxon>
        <taxon>Rhabditomorpha</taxon>
        <taxon>Rhabditoidea</taxon>
        <taxon>Rhabditidae</taxon>
        <taxon>Diploscapter</taxon>
    </lineage>
</organism>
<dbReference type="STRING" id="2018661.A0A2A2LAC9"/>
<evidence type="ECO:0000259" key="1">
    <source>
        <dbReference type="Pfam" id="PF00135"/>
    </source>
</evidence>
<feature type="domain" description="Carboxylesterase type B" evidence="1">
    <location>
        <begin position="15"/>
        <end position="530"/>
    </location>
</feature>
<proteinExistence type="predicted"/>
<dbReference type="AlphaFoldDB" id="A0A2A2LAC9"/>
<evidence type="ECO:0000313" key="3">
    <source>
        <dbReference type="Proteomes" id="UP000218231"/>
    </source>
</evidence>
<name>A0A2A2LAC9_9BILA</name>
<comment type="caution">
    <text evidence="2">The sequence shown here is derived from an EMBL/GenBank/DDBJ whole genome shotgun (WGS) entry which is preliminary data.</text>
</comment>